<feature type="transmembrane region" description="Helical" evidence="7">
    <location>
        <begin position="176"/>
        <end position="195"/>
    </location>
</feature>
<proteinExistence type="inferred from homology"/>
<feature type="transmembrane region" description="Helical" evidence="7">
    <location>
        <begin position="283"/>
        <end position="303"/>
    </location>
</feature>
<gene>
    <name evidence="9" type="primary">ngcF_1</name>
    <name evidence="9" type="ORF">PAECIP111894_01359</name>
</gene>
<reference evidence="9" key="1">
    <citation type="submission" date="2021-12" db="EMBL/GenBank/DDBJ databases">
        <authorList>
            <person name="Criscuolo A."/>
        </authorList>
    </citation>
    <scope>NUCLEOTIDE SEQUENCE</scope>
    <source>
        <strain evidence="9">CIP111894</strain>
    </source>
</reference>
<dbReference type="Gene3D" id="1.10.3720.10">
    <property type="entry name" value="MetI-like"/>
    <property type="match status" value="1"/>
</dbReference>
<keyword evidence="10" id="KW-1185">Reference proteome</keyword>
<comment type="similarity">
    <text evidence="7">Belongs to the binding-protein-dependent transport system permease family.</text>
</comment>
<comment type="caution">
    <text evidence="9">The sequence shown here is derived from an EMBL/GenBank/DDBJ whole genome shotgun (WGS) entry which is preliminary data.</text>
</comment>
<evidence type="ECO:0000259" key="8">
    <source>
        <dbReference type="PROSITE" id="PS50928"/>
    </source>
</evidence>
<keyword evidence="5 7" id="KW-1133">Transmembrane helix</keyword>
<feature type="transmembrane region" description="Helical" evidence="7">
    <location>
        <begin position="28"/>
        <end position="47"/>
    </location>
</feature>
<sequence length="313" mass="34858">MSEMQLTEVAPRNRKIKTKSTKTKNPKLFIAVCTIPALLLTLLFMIIPTFRAFFMSFTDATGMSDENKFIFLDNYKYMFQDEMFLKALSNTFKLMLVVPVVTLAFGLVLAFLLTQTKLKERGFYRTVFFFPSIISLTVVGIIWSFVFHPNMGILNNILSSIGLDQLTMTWLGDSRTALWCVAVTLIWQAVGYYMVMYIAAIDGISADVFESATIDGAGYFRKLVSITIPLLKEIIGITFVLSLAGTINLSFIVVTIMTGGGPAGGTTVLLHYMYTQGFQNANFGYAMAIAIFTLAFAFVLSFLSRLLTNRAEG</sequence>
<accession>A0ABN8FBQ2</accession>
<dbReference type="CDD" id="cd06261">
    <property type="entry name" value="TM_PBP2"/>
    <property type="match status" value="1"/>
</dbReference>
<feature type="domain" description="ABC transmembrane type-1" evidence="8">
    <location>
        <begin position="88"/>
        <end position="304"/>
    </location>
</feature>
<dbReference type="EMBL" id="CAKMAB010000005">
    <property type="protein sequence ID" value="CAH1055209.1"/>
    <property type="molecule type" value="Genomic_DNA"/>
</dbReference>
<dbReference type="Proteomes" id="UP000838749">
    <property type="component" value="Unassembled WGS sequence"/>
</dbReference>
<evidence type="ECO:0000256" key="1">
    <source>
        <dbReference type="ARBA" id="ARBA00004651"/>
    </source>
</evidence>
<dbReference type="InterPro" id="IPR000515">
    <property type="entry name" value="MetI-like"/>
</dbReference>
<evidence type="ECO:0000256" key="5">
    <source>
        <dbReference type="ARBA" id="ARBA00022989"/>
    </source>
</evidence>
<dbReference type="RefSeq" id="WP_234532466.1">
    <property type="nucleotide sequence ID" value="NZ_CAKMAB010000005.1"/>
</dbReference>
<dbReference type="InterPro" id="IPR051393">
    <property type="entry name" value="ABC_transporter_permease"/>
</dbReference>
<dbReference type="Pfam" id="PF00528">
    <property type="entry name" value="BPD_transp_1"/>
    <property type="match status" value="1"/>
</dbReference>
<evidence type="ECO:0000256" key="6">
    <source>
        <dbReference type="ARBA" id="ARBA00023136"/>
    </source>
</evidence>
<evidence type="ECO:0000256" key="2">
    <source>
        <dbReference type="ARBA" id="ARBA00022448"/>
    </source>
</evidence>
<protein>
    <submittedName>
        <fullName evidence="9">Diacetylchitobiose uptake system permease protein NgcF</fullName>
    </submittedName>
</protein>
<keyword evidence="2 7" id="KW-0813">Transport</keyword>
<keyword evidence="4 7" id="KW-0812">Transmembrane</keyword>
<evidence type="ECO:0000256" key="3">
    <source>
        <dbReference type="ARBA" id="ARBA00022475"/>
    </source>
</evidence>
<evidence type="ECO:0000313" key="9">
    <source>
        <dbReference type="EMBL" id="CAH1055209.1"/>
    </source>
</evidence>
<feature type="transmembrane region" description="Helical" evidence="7">
    <location>
        <begin position="94"/>
        <end position="114"/>
    </location>
</feature>
<keyword evidence="3" id="KW-1003">Cell membrane</keyword>
<organism evidence="9 10">
    <name type="scientific">Paenibacillus pseudetheri</name>
    <dbReference type="NCBI Taxonomy" id="2897682"/>
    <lineage>
        <taxon>Bacteria</taxon>
        <taxon>Bacillati</taxon>
        <taxon>Bacillota</taxon>
        <taxon>Bacilli</taxon>
        <taxon>Bacillales</taxon>
        <taxon>Paenibacillaceae</taxon>
        <taxon>Paenibacillus</taxon>
    </lineage>
</organism>
<feature type="transmembrane region" description="Helical" evidence="7">
    <location>
        <begin position="234"/>
        <end position="263"/>
    </location>
</feature>
<dbReference type="InterPro" id="IPR035906">
    <property type="entry name" value="MetI-like_sf"/>
</dbReference>
<evidence type="ECO:0000313" key="10">
    <source>
        <dbReference type="Proteomes" id="UP000838749"/>
    </source>
</evidence>
<name>A0ABN8FBQ2_9BACL</name>
<feature type="transmembrane region" description="Helical" evidence="7">
    <location>
        <begin position="126"/>
        <end position="146"/>
    </location>
</feature>
<comment type="subcellular location">
    <subcellularLocation>
        <location evidence="1 7">Cell membrane</location>
        <topology evidence="1 7">Multi-pass membrane protein</topology>
    </subcellularLocation>
</comment>
<dbReference type="SUPFAM" id="SSF161098">
    <property type="entry name" value="MetI-like"/>
    <property type="match status" value="1"/>
</dbReference>
<evidence type="ECO:0000256" key="7">
    <source>
        <dbReference type="RuleBase" id="RU363032"/>
    </source>
</evidence>
<dbReference type="PANTHER" id="PTHR30193:SF41">
    <property type="entry name" value="DIACETYLCHITOBIOSE UPTAKE SYSTEM PERMEASE PROTEIN NGCF"/>
    <property type="match status" value="1"/>
</dbReference>
<dbReference type="PROSITE" id="PS50928">
    <property type="entry name" value="ABC_TM1"/>
    <property type="match status" value="1"/>
</dbReference>
<evidence type="ECO:0000256" key="4">
    <source>
        <dbReference type="ARBA" id="ARBA00022692"/>
    </source>
</evidence>
<keyword evidence="6 7" id="KW-0472">Membrane</keyword>
<dbReference type="PANTHER" id="PTHR30193">
    <property type="entry name" value="ABC TRANSPORTER PERMEASE PROTEIN"/>
    <property type="match status" value="1"/>
</dbReference>